<evidence type="ECO:0000259" key="2">
    <source>
        <dbReference type="Pfam" id="PF01757"/>
    </source>
</evidence>
<dbReference type="GO" id="GO:0016747">
    <property type="term" value="F:acyltransferase activity, transferring groups other than amino-acyl groups"/>
    <property type="evidence" value="ECO:0007669"/>
    <property type="project" value="InterPro"/>
</dbReference>
<feature type="transmembrane region" description="Helical" evidence="1">
    <location>
        <begin position="237"/>
        <end position="255"/>
    </location>
</feature>
<dbReference type="PANTHER" id="PTHR23028">
    <property type="entry name" value="ACETYLTRANSFERASE"/>
    <property type="match status" value="1"/>
</dbReference>
<feature type="transmembrane region" description="Helical" evidence="1">
    <location>
        <begin position="86"/>
        <end position="105"/>
    </location>
</feature>
<dbReference type="InterPro" id="IPR002656">
    <property type="entry name" value="Acyl_transf_3_dom"/>
</dbReference>
<evidence type="ECO:0000313" key="3">
    <source>
        <dbReference type="EMBL" id="CAB4960713.1"/>
    </source>
</evidence>
<protein>
    <submittedName>
        <fullName evidence="3">Unannotated protein</fullName>
    </submittedName>
</protein>
<keyword evidence="1" id="KW-0812">Transmembrane</keyword>
<dbReference type="PANTHER" id="PTHR23028:SF53">
    <property type="entry name" value="ACYL_TRANSF_3 DOMAIN-CONTAINING PROTEIN"/>
    <property type="match status" value="1"/>
</dbReference>
<evidence type="ECO:0000256" key="1">
    <source>
        <dbReference type="SAM" id="Phobius"/>
    </source>
</evidence>
<reference evidence="3" key="1">
    <citation type="submission" date="2020-05" db="EMBL/GenBank/DDBJ databases">
        <authorList>
            <person name="Chiriac C."/>
            <person name="Salcher M."/>
            <person name="Ghai R."/>
            <person name="Kavagutti S V."/>
        </authorList>
    </citation>
    <scope>NUCLEOTIDE SEQUENCE</scope>
</reference>
<gene>
    <name evidence="3" type="ORF">UFOPK3879_00587</name>
</gene>
<dbReference type="GO" id="GO:0016020">
    <property type="term" value="C:membrane"/>
    <property type="evidence" value="ECO:0007669"/>
    <property type="project" value="TreeGrafter"/>
</dbReference>
<feature type="transmembrane region" description="Helical" evidence="1">
    <location>
        <begin position="328"/>
        <end position="347"/>
    </location>
</feature>
<feature type="transmembrane region" description="Helical" evidence="1">
    <location>
        <begin position="46"/>
        <end position="66"/>
    </location>
</feature>
<sequence>MTQLKRIDGLDGVRAFAVMLVFISHVYIGIPILLGQTWYRVFTRGGYLGVNGFFVMSGFLITYRLLGTAHQDGRFRWRQFYAHRAVRLFPGMFLVLAAHFVYAMIFDYPPLGVVADEWTMVRSTIFQYANWTIYKHPLLLIDNVSLWSLSIEGQFYVLWPAVAYVIFQKTKKPIFGLLILATGITLLIFHRAFVFNDLGWYAAYLRSDTRVESLLLGAIGGFLWLKTDYIKAQFVRVMSIPATICVILTVCYSSADGSYIWRGGMTLFDASVLVIVLALAAGVYPGRKLLMAGPVDWVGRISYGLYLWQIPIFRIIDRHGTTLSSGMRSVLAIGGCFGVSTLSWYALERPVMKSRWAKQLAGG</sequence>
<dbReference type="AlphaFoldDB" id="A0A6J7L138"/>
<dbReference type="GO" id="GO:0009103">
    <property type="term" value="P:lipopolysaccharide biosynthetic process"/>
    <property type="evidence" value="ECO:0007669"/>
    <property type="project" value="TreeGrafter"/>
</dbReference>
<proteinExistence type="predicted"/>
<feature type="transmembrane region" description="Helical" evidence="1">
    <location>
        <begin position="174"/>
        <end position="193"/>
    </location>
</feature>
<feature type="transmembrane region" description="Helical" evidence="1">
    <location>
        <begin position="12"/>
        <end position="34"/>
    </location>
</feature>
<dbReference type="EMBL" id="CAFBNR010000020">
    <property type="protein sequence ID" value="CAB4960713.1"/>
    <property type="molecule type" value="Genomic_DNA"/>
</dbReference>
<dbReference type="InterPro" id="IPR050879">
    <property type="entry name" value="Acyltransferase_3"/>
</dbReference>
<accession>A0A6J7L138</accession>
<organism evidence="3">
    <name type="scientific">freshwater metagenome</name>
    <dbReference type="NCBI Taxonomy" id="449393"/>
    <lineage>
        <taxon>unclassified sequences</taxon>
        <taxon>metagenomes</taxon>
        <taxon>ecological metagenomes</taxon>
    </lineage>
</organism>
<name>A0A6J7L138_9ZZZZ</name>
<keyword evidence="1" id="KW-1133">Transmembrane helix</keyword>
<feature type="domain" description="Acyltransferase 3" evidence="2">
    <location>
        <begin position="8"/>
        <end position="345"/>
    </location>
</feature>
<feature type="transmembrane region" description="Helical" evidence="1">
    <location>
        <begin position="144"/>
        <end position="167"/>
    </location>
</feature>
<feature type="transmembrane region" description="Helical" evidence="1">
    <location>
        <begin position="267"/>
        <end position="285"/>
    </location>
</feature>
<keyword evidence="1" id="KW-0472">Membrane</keyword>
<dbReference type="Pfam" id="PF01757">
    <property type="entry name" value="Acyl_transf_3"/>
    <property type="match status" value="1"/>
</dbReference>